<protein>
    <submittedName>
        <fullName evidence="2">F-box associated domain-containing protein</fullName>
    </submittedName>
</protein>
<dbReference type="AlphaFoldDB" id="A0A914VZX6"/>
<reference evidence="2" key="1">
    <citation type="submission" date="2022-11" db="UniProtKB">
        <authorList>
            <consortium name="WormBaseParasite"/>
        </authorList>
    </citation>
    <scope>IDENTIFICATION</scope>
</reference>
<dbReference type="Proteomes" id="UP000887566">
    <property type="component" value="Unplaced"/>
</dbReference>
<dbReference type="SUPFAM" id="SSF50965">
    <property type="entry name" value="Galactose oxidase, central domain"/>
    <property type="match status" value="1"/>
</dbReference>
<keyword evidence="1" id="KW-1185">Reference proteome</keyword>
<accession>A0A914VZX6</accession>
<evidence type="ECO:0000313" key="1">
    <source>
        <dbReference type="Proteomes" id="UP000887566"/>
    </source>
</evidence>
<dbReference type="WBParaSite" id="PSAMB.scaffold2745size21506.g18972.t1">
    <property type="protein sequence ID" value="PSAMB.scaffold2745size21506.g18972.t1"/>
    <property type="gene ID" value="PSAMB.scaffold2745size21506.g18972"/>
</dbReference>
<organism evidence="1 2">
    <name type="scientific">Plectus sambesii</name>
    <dbReference type="NCBI Taxonomy" id="2011161"/>
    <lineage>
        <taxon>Eukaryota</taxon>
        <taxon>Metazoa</taxon>
        <taxon>Ecdysozoa</taxon>
        <taxon>Nematoda</taxon>
        <taxon>Chromadorea</taxon>
        <taxon>Plectida</taxon>
        <taxon>Plectina</taxon>
        <taxon>Plectoidea</taxon>
        <taxon>Plectidae</taxon>
        <taxon>Plectus</taxon>
    </lineage>
</organism>
<evidence type="ECO:0000313" key="2">
    <source>
        <dbReference type="WBParaSite" id="PSAMB.scaffold2745size21506.g18972.t1"/>
    </source>
</evidence>
<name>A0A914VZX6_9BILA</name>
<sequence>MTVLNQSKLRIKIIDGRLDMEHCFAVSSMGHQVLMKSPKANFLEVVDVCDTECNVKKKYFIDQKYVAKRWLHVEKINETEVLALLESESKWWLVTFLLDKIACSLVKLHRSSTFRLRQKTTTVSVKCHREGTKVRYMIIQASAMNDKKYCSVLECQVGRDGEISKGLKVFPGETGSEFQSKLNVPESAWWYSQLFEIRRRLHFISDSKRDVIYQDNKSGKNCWRKQPLCPDFLYGYPTEAAETPVEWADKLWIWNTRTATFWTLDLRTFQWRQVMDINLDNDHGPKAKISLRILPNGLAFLHGHCLNPFCEEKAHVYIFDLNEVRKNSLNAIL</sequence>
<dbReference type="InterPro" id="IPR011043">
    <property type="entry name" value="Gal_Oxase/kelch_b-propeller"/>
</dbReference>
<proteinExistence type="predicted"/>